<evidence type="ECO:0000313" key="3">
    <source>
        <dbReference type="Proteomes" id="UP000198931"/>
    </source>
</evidence>
<reference evidence="2 3" key="1">
    <citation type="submission" date="2016-10" db="EMBL/GenBank/DDBJ databases">
        <authorList>
            <person name="de Groot N.N."/>
        </authorList>
    </citation>
    <scope>NUCLEOTIDE SEQUENCE [LARGE SCALE GENOMIC DNA]</scope>
    <source>
        <strain evidence="2 3">DSM 26000</strain>
    </source>
</reference>
<feature type="chain" id="PRO_5011778989" description="C1q domain-containing protein" evidence="1">
    <location>
        <begin position="20"/>
        <end position="252"/>
    </location>
</feature>
<keyword evidence="3" id="KW-1185">Reference proteome</keyword>
<feature type="signal peptide" evidence="1">
    <location>
        <begin position="1"/>
        <end position="19"/>
    </location>
</feature>
<protein>
    <recommendedName>
        <fullName evidence="4">C1q domain-containing protein</fullName>
    </recommendedName>
</protein>
<organism evidence="2 3">
    <name type="scientific">Halpernia frigidisoli</name>
    <dbReference type="NCBI Taxonomy" id="1125876"/>
    <lineage>
        <taxon>Bacteria</taxon>
        <taxon>Pseudomonadati</taxon>
        <taxon>Bacteroidota</taxon>
        <taxon>Flavobacteriia</taxon>
        <taxon>Flavobacteriales</taxon>
        <taxon>Weeksellaceae</taxon>
        <taxon>Chryseobacterium group</taxon>
        <taxon>Halpernia</taxon>
    </lineage>
</organism>
<name>A0A1I3I4H6_9FLAO</name>
<evidence type="ECO:0000313" key="2">
    <source>
        <dbReference type="EMBL" id="SFI42693.1"/>
    </source>
</evidence>
<dbReference type="OrthoDB" id="1255557at2"/>
<gene>
    <name evidence="2" type="ORF">SAMN05443292_2549</name>
</gene>
<dbReference type="AlphaFoldDB" id="A0A1I3I4H6"/>
<dbReference type="EMBL" id="FOQT01000004">
    <property type="protein sequence ID" value="SFI42693.1"/>
    <property type="molecule type" value="Genomic_DNA"/>
</dbReference>
<accession>A0A1I3I4H6</accession>
<evidence type="ECO:0000256" key="1">
    <source>
        <dbReference type="SAM" id="SignalP"/>
    </source>
</evidence>
<keyword evidence="1" id="KW-0732">Signal</keyword>
<evidence type="ECO:0008006" key="4">
    <source>
        <dbReference type="Google" id="ProtNLM"/>
    </source>
</evidence>
<dbReference type="RefSeq" id="WP_090081345.1">
    <property type="nucleotide sequence ID" value="NZ_FOQT01000004.1"/>
</dbReference>
<dbReference type="STRING" id="1125876.SAMN05443292_2549"/>
<dbReference type="Proteomes" id="UP000198931">
    <property type="component" value="Unassembled WGS sequence"/>
</dbReference>
<proteinExistence type="predicted"/>
<sequence length="252" mass="26740">MMKKPLIYLFLFFAVFSHAQSVGINSNNPRATLDVVGSPLDVTKSDGIIAPRITLAQLNAKTSYAAAQTASLIYVNDITGPTGVTTALVTTVGYYFFDGTIWQSVLQKSAVFTASLGTGSGSQINATIAAGGFNTVPLNVTKNVGGGVWSGAPNYTYNVPITGTYIIKSSIRLTDGSASRNIFQSVGTSNTDVPEGIWQTNPAPVGTARWTMLYTRIAFFTKGDLLRLYIYSDGAIANLSDASLNIALLNQN</sequence>